<organism evidence="1">
    <name type="scientific">virus sp. ct6Ax4</name>
    <dbReference type="NCBI Taxonomy" id="2826791"/>
    <lineage>
        <taxon>Viruses</taxon>
    </lineage>
</organism>
<name>A0A8S5R6C1_9VIRU</name>
<sequence length="158" mass="18755">MLKPNCEAKEFEKYGFKRCKGIAGKSECYYLCVANGCKMLFVSNCLFCVNDWKDDDPRIHENPNCKYRDHRDSLDIIYDLIKANMLVKLTEISENLCNRKEICMARPKKEGKKNIRKNIRENISMDPEQYERLIDYCRQQDRPISWVIRQALDEYLPA</sequence>
<protein>
    <submittedName>
        <fullName evidence="1">Repressor</fullName>
    </submittedName>
</protein>
<proteinExistence type="predicted"/>
<evidence type="ECO:0000313" key="1">
    <source>
        <dbReference type="EMBL" id="DAE26951.1"/>
    </source>
</evidence>
<dbReference type="GO" id="GO:0006355">
    <property type="term" value="P:regulation of DNA-templated transcription"/>
    <property type="evidence" value="ECO:0007669"/>
    <property type="project" value="InterPro"/>
</dbReference>
<reference evidence="1" key="1">
    <citation type="journal article" date="2021" name="Proc. Natl. Acad. Sci. U.S.A.">
        <title>A Catalog of Tens of Thousands of Viruses from Human Metagenomes Reveals Hidden Associations with Chronic Diseases.</title>
        <authorList>
            <person name="Tisza M.J."/>
            <person name="Buck C.B."/>
        </authorList>
    </citation>
    <scope>NUCLEOTIDE SEQUENCE</scope>
    <source>
        <strain evidence="1">Ct6Ax4</strain>
    </source>
</reference>
<accession>A0A8S5R6C1</accession>
<dbReference type="EMBL" id="BK015824">
    <property type="protein sequence ID" value="DAE26951.1"/>
    <property type="molecule type" value="Genomic_DNA"/>
</dbReference>